<name>A0A8C5B0K7_GADMO</name>
<reference evidence="3" key="2">
    <citation type="submission" date="2025-09" db="UniProtKB">
        <authorList>
            <consortium name="Ensembl"/>
        </authorList>
    </citation>
    <scope>IDENTIFICATION</scope>
</reference>
<dbReference type="Ensembl" id="ENSGMOT00000050982.1">
    <property type="protein sequence ID" value="ENSGMOP00000039184.1"/>
    <property type="gene ID" value="ENSGMOG00000028855.1"/>
</dbReference>
<dbReference type="InterPro" id="IPR007145">
    <property type="entry name" value="MAP65_Ase1_PRC1"/>
</dbReference>
<feature type="compositionally biased region" description="Basic and acidic residues" evidence="2">
    <location>
        <begin position="468"/>
        <end position="491"/>
    </location>
</feature>
<dbReference type="GO" id="GO:0005737">
    <property type="term" value="C:cytoplasm"/>
    <property type="evidence" value="ECO:0007669"/>
    <property type="project" value="TreeGrafter"/>
</dbReference>
<dbReference type="GO" id="GO:0051256">
    <property type="term" value="P:mitotic spindle midzone assembly"/>
    <property type="evidence" value="ECO:0007669"/>
    <property type="project" value="TreeGrafter"/>
</dbReference>
<accession>A0A8C5B0K7</accession>
<evidence type="ECO:0000313" key="4">
    <source>
        <dbReference type="Proteomes" id="UP000694546"/>
    </source>
</evidence>
<feature type="coiled-coil region" evidence="1">
    <location>
        <begin position="265"/>
        <end position="292"/>
    </location>
</feature>
<feature type="region of interest" description="Disordered" evidence="2">
    <location>
        <begin position="514"/>
        <end position="549"/>
    </location>
</feature>
<sequence>MRKSELHAGESVASLSNALIHLKDIWEKVGIPEEQRLIRTEVFTQHIKSMLDLMIEEEEGMKKRVENSLETCRKELDQLCVELGMPGVPEAAGLTMLQLEKDRRARLELMLRHKKERMDDLRALVESDGDLCDVLGAAPFSIDHNRVPSVEQLDGFRSHVGDLAAEKRRRQAEFVSLKEQIVASMEDLERLPETSFERDVVCEDEDAFCLSHDNIGRLKLLLTRLEDCKAENRRRCAAYRLKIQELWERLQTPQEEREASSPHMVHCKKENVEALRAELERLEALKMRSIRSFVEAIRAEVAVLWDKCFYNAGQRREFGVYYEEEDAFTEELLLRHEAEVSTLKRRYETHRPLFEGVARWRENWTLFLELDRKANDPARLNNRGGEPPQGAEAEGGPAEEPAQVGEEPEGPDRPLGAGVRRAVPGGRRPVRRLHQAAVGGLPRREGEGEDGEADEEDQAVRGGGEVRSGGEDAVKEAPGDGSHAEQGEEAQRRRHPQQHPELRLWEHYLPQRGVPAASRRQSLSVNGKASHSMERNKGYTTPLPDKNTPNVGAIKCQDNHDFTFSTSAGTYSDFARDLSKATKAETNPLNSTCSHH</sequence>
<dbReference type="PANTHER" id="PTHR19321">
    <property type="entry name" value="PROTEIN REGULATOR OF CYTOKINESIS 1 PRC1-RELATED"/>
    <property type="match status" value="1"/>
</dbReference>
<evidence type="ECO:0008006" key="5">
    <source>
        <dbReference type="Google" id="ProtNLM"/>
    </source>
</evidence>
<dbReference type="PANTHER" id="PTHR19321:SF1">
    <property type="entry name" value="PROTEIN REGULATOR OF CYTOKINESIS 1"/>
    <property type="match status" value="1"/>
</dbReference>
<keyword evidence="1" id="KW-0175">Coiled coil</keyword>
<keyword evidence="4" id="KW-1185">Reference proteome</keyword>
<dbReference type="GO" id="GO:0008017">
    <property type="term" value="F:microtubule binding"/>
    <property type="evidence" value="ECO:0007669"/>
    <property type="project" value="InterPro"/>
</dbReference>
<evidence type="ECO:0000313" key="3">
    <source>
        <dbReference type="Ensembl" id="ENSGMOP00000039184.1"/>
    </source>
</evidence>
<dbReference type="Proteomes" id="UP000694546">
    <property type="component" value="Chromosome 19"/>
</dbReference>
<proteinExistence type="predicted"/>
<feature type="compositionally biased region" description="Low complexity" evidence="2">
    <location>
        <begin position="416"/>
        <end position="427"/>
    </location>
</feature>
<feature type="coiled-coil region" evidence="1">
    <location>
        <begin position="55"/>
        <end position="124"/>
    </location>
</feature>
<dbReference type="Gene3D" id="1.20.58.1520">
    <property type="match status" value="1"/>
</dbReference>
<dbReference type="AlphaFoldDB" id="A0A8C5B0K7"/>
<evidence type="ECO:0000256" key="1">
    <source>
        <dbReference type="SAM" id="Coils"/>
    </source>
</evidence>
<evidence type="ECO:0000256" key="2">
    <source>
        <dbReference type="SAM" id="MobiDB-lite"/>
    </source>
</evidence>
<feature type="compositionally biased region" description="Polar residues" evidence="2">
    <location>
        <begin position="519"/>
        <end position="529"/>
    </location>
</feature>
<organism evidence="3 4">
    <name type="scientific">Gadus morhua</name>
    <name type="common">Atlantic cod</name>
    <dbReference type="NCBI Taxonomy" id="8049"/>
    <lineage>
        <taxon>Eukaryota</taxon>
        <taxon>Metazoa</taxon>
        <taxon>Chordata</taxon>
        <taxon>Craniata</taxon>
        <taxon>Vertebrata</taxon>
        <taxon>Euteleostomi</taxon>
        <taxon>Actinopterygii</taxon>
        <taxon>Neopterygii</taxon>
        <taxon>Teleostei</taxon>
        <taxon>Neoteleostei</taxon>
        <taxon>Acanthomorphata</taxon>
        <taxon>Zeiogadaria</taxon>
        <taxon>Gadariae</taxon>
        <taxon>Gadiformes</taxon>
        <taxon>Gadoidei</taxon>
        <taxon>Gadidae</taxon>
        <taxon>Gadus</taxon>
    </lineage>
</organism>
<feature type="compositionally biased region" description="Low complexity" evidence="2">
    <location>
        <begin position="384"/>
        <end position="405"/>
    </location>
</feature>
<feature type="compositionally biased region" description="Acidic residues" evidence="2">
    <location>
        <begin position="447"/>
        <end position="457"/>
    </location>
</feature>
<dbReference type="GeneTree" id="ENSGT00390000009453"/>
<reference evidence="3" key="1">
    <citation type="submission" date="2025-08" db="UniProtKB">
        <authorList>
            <consortium name="Ensembl"/>
        </authorList>
    </citation>
    <scope>IDENTIFICATION</scope>
</reference>
<dbReference type="Pfam" id="PF03999">
    <property type="entry name" value="MAP65_ASE1"/>
    <property type="match status" value="1"/>
</dbReference>
<protein>
    <recommendedName>
        <fullName evidence="5">Protein regulator of cytokinesis 1</fullName>
    </recommendedName>
</protein>
<feature type="region of interest" description="Disordered" evidence="2">
    <location>
        <begin position="376"/>
        <end position="500"/>
    </location>
</feature>
<dbReference type="GO" id="GO:1990023">
    <property type="term" value="C:mitotic spindle midzone"/>
    <property type="evidence" value="ECO:0007669"/>
    <property type="project" value="TreeGrafter"/>
</dbReference>